<sequence length="281" mass="31571">MRLETLDITMNNSYESMDLGCSDFRDVSAGVWHRAESAANAIQYAMLLIRKEAENTARAREEAKDLRDTLEHVRDLLLKTQSSGVTSSDNIVDMLNNLLHRKLQQSRRFNQNLTEFKKLQQKCEALESQVQLMVSVNDVPRKMKPEIKKPRFAKPLVAKRSKYNIPDKSKMVARHHSADDKTVTSANKPHLKFFIKIPPLQRPLPTPRRTITTVICDEEPSMDKDPEDASSTESIASPSPGHQGTQWMGGKGKTTYTMPRNASLEGASGSTSGRTCSLPFD</sequence>
<keyword evidence="1" id="KW-0175">Coiled coil</keyword>
<dbReference type="Proteomes" id="UP000076761">
    <property type="component" value="Unassembled WGS sequence"/>
</dbReference>
<feature type="region of interest" description="Disordered" evidence="2">
    <location>
        <begin position="215"/>
        <end position="281"/>
    </location>
</feature>
<keyword evidence="4" id="KW-1185">Reference proteome</keyword>
<evidence type="ECO:0000313" key="3">
    <source>
        <dbReference type="EMBL" id="KZT23630.1"/>
    </source>
</evidence>
<evidence type="ECO:0000256" key="1">
    <source>
        <dbReference type="SAM" id="Coils"/>
    </source>
</evidence>
<organism evidence="3 4">
    <name type="scientific">Neolentinus lepideus HHB14362 ss-1</name>
    <dbReference type="NCBI Taxonomy" id="1314782"/>
    <lineage>
        <taxon>Eukaryota</taxon>
        <taxon>Fungi</taxon>
        <taxon>Dikarya</taxon>
        <taxon>Basidiomycota</taxon>
        <taxon>Agaricomycotina</taxon>
        <taxon>Agaricomycetes</taxon>
        <taxon>Gloeophyllales</taxon>
        <taxon>Gloeophyllaceae</taxon>
        <taxon>Neolentinus</taxon>
    </lineage>
</organism>
<feature type="compositionally biased region" description="Acidic residues" evidence="2">
    <location>
        <begin position="216"/>
        <end position="230"/>
    </location>
</feature>
<dbReference type="AlphaFoldDB" id="A0A165RCU1"/>
<feature type="compositionally biased region" description="Polar residues" evidence="2">
    <location>
        <begin position="231"/>
        <end position="246"/>
    </location>
</feature>
<proteinExistence type="predicted"/>
<gene>
    <name evidence="3" type="ORF">NEOLEDRAFT_523588</name>
</gene>
<protein>
    <submittedName>
        <fullName evidence="3">Uncharacterized protein</fullName>
    </submittedName>
</protein>
<dbReference type="EMBL" id="KV425583">
    <property type="protein sequence ID" value="KZT23630.1"/>
    <property type="molecule type" value="Genomic_DNA"/>
</dbReference>
<evidence type="ECO:0000256" key="2">
    <source>
        <dbReference type="SAM" id="MobiDB-lite"/>
    </source>
</evidence>
<dbReference type="InParanoid" id="A0A165RCU1"/>
<name>A0A165RCU1_9AGAM</name>
<accession>A0A165RCU1</accession>
<reference evidence="3 4" key="1">
    <citation type="journal article" date="2016" name="Mol. Biol. Evol.">
        <title>Comparative Genomics of Early-Diverging Mushroom-Forming Fungi Provides Insights into the Origins of Lignocellulose Decay Capabilities.</title>
        <authorList>
            <person name="Nagy L.G."/>
            <person name="Riley R."/>
            <person name="Tritt A."/>
            <person name="Adam C."/>
            <person name="Daum C."/>
            <person name="Floudas D."/>
            <person name="Sun H."/>
            <person name="Yadav J.S."/>
            <person name="Pangilinan J."/>
            <person name="Larsson K.H."/>
            <person name="Matsuura K."/>
            <person name="Barry K."/>
            <person name="Labutti K."/>
            <person name="Kuo R."/>
            <person name="Ohm R.A."/>
            <person name="Bhattacharya S.S."/>
            <person name="Shirouzu T."/>
            <person name="Yoshinaga Y."/>
            <person name="Martin F.M."/>
            <person name="Grigoriev I.V."/>
            <person name="Hibbett D.S."/>
        </authorList>
    </citation>
    <scope>NUCLEOTIDE SEQUENCE [LARGE SCALE GENOMIC DNA]</scope>
    <source>
        <strain evidence="3 4">HHB14362 ss-1</strain>
    </source>
</reference>
<evidence type="ECO:0000313" key="4">
    <source>
        <dbReference type="Proteomes" id="UP000076761"/>
    </source>
</evidence>
<feature type="coiled-coil region" evidence="1">
    <location>
        <begin position="49"/>
        <end position="76"/>
    </location>
</feature>